<sequence length="62" mass="6705">MRIGGETDINRVKVSAVMEFLFLVLFLVVLAAAAAAGMTADSRDSADWKPTDAGSRWQSRTC</sequence>
<proteinExistence type="predicted"/>
<evidence type="ECO:0000313" key="3">
    <source>
        <dbReference type="EMBL" id="MFD0783561.1"/>
    </source>
</evidence>
<feature type="compositionally biased region" description="Basic and acidic residues" evidence="1">
    <location>
        <begin position="41"/>
        <end position="50"/>
    </location>
</feature>
<keyword evidence="4" id="KW-1185">Reference proteome</keyword>
<evidence type="ECO:0000313" key="4">
    <source>
        <dbReference type="Proteomes" id="UP001597053"/>
    </source>
</evidence>
<accession>A0ABW2ZY65</accession>
<organism evidence="3 4">
    <name type="scientific">Micromonospora azadirachtae</name>
    <dbReference type="NCBI Taxonomy" id="1970735"/>
    <lineage>
        <taxon>Bacteria</taxon>
        <taxon>Bacillati</taxon>
        <taxon>Actinomycetota</taxon>
        <taxon>Actinomycetes</taxon>
        <taxon>Micromonosporales</taxon>
        <taxon>Micromonosporaceae</taxon>
        <taxon>Micromonospora</taxon>
    </lineage>
</organism>
<reference evidence="4" key="1">
    <citation type="journal article" date="2019" name="Int. J. Syst. Evol. Microbiol.">
        <title>The Global Catalogue of Microorganisms (GCM) 10K type strain sequencing project: providing services to taxonomists for standard genome sequencing and annotation.</title>
        <authorList>
            <consortium name="The Broad Institute Genomics Platform"/>
            <consortium name="The Broad Institute Genome Sequencing Center for Infectious Disease"/>
            <person name="Wu L."/>
            <person name="Ma J."/>
        </authorList>
    </citation>
    <scope>NUCLEOTIDE SEQUENCE [LARGE SCALE GENOMIC DNA]</scope>
    <source>
        <strain evidence="4">JCM 32148</strain>
    </source>
</reference>
<dbReference type="Proteomes" id="UP001597053">
    <property type="component" value="Unassembled WGS sequence"/>
</dbReference>
<evidence type="ECO:0000256" key="2">
    <source>
        <dbReference type="SAM" id="Phobius"/>
    </source>
</evidence>
<gene>
    <name evidence="3" type="ORF">ACFQZ8_06490</name>
</gene>
<dbReference type="EMBL" id="JBHTHM010000174">
    <property type="protein sequence ID" value="MFD0783561.1"/>
    <property type="molecule type" value="Genomic_DNA"/>
</dbReference>
<keyword evidence="2" id="KW-1133">Transmembrane helix</keyword>
<name>A0ABW2ZY65_9ACTN</name>
<keyword evidence="2" id="KW-0812">Transmembrane</keyword>
<evidence type="ECO:0000256" key="1">
    <source>
        <dbReference type="SAM" id="MobiDB-lite"/>
    </source>
</evidence>
<feature type="transmembrane region" description="Helical" evidence="2">
    <location>
        <begin position="20"/>
        <end position="40"/>
    </location>
</feature>
<protein>
    <submittedName>
        <fullName evidence="3">Uncharacterized protein</fullName>
    </submittedName>
</protein>
<keyword evidence="2" id="KW-0472">Membrane</keyword>
<feature type="region of interest" description="Disordered" evidence="1">
    <location>
        <begin position="38"/>
        <end position="62"/>
    </location>
</feature>
<comment type="caution">
    <text evidence="3">The sequence shown here is derived from an EMBL/GenBank/DDBJ whole genome shotgun (WGS) entry which is preliminary data.</text>
</comment>